<gene>
    <name evidence="1" type="ORF">ASPWEDRAFT_397677</name>
</gene>
<proteinExistence type="predicted"/>
<sequence>MVDDIALIPDLARRLQQTHQEADTQYAKAIVAQVNASSDWASFVSQHPEIAISNTTCISGQTWASLIASSYTTTGSAGVVGFCRLVLLRQLGNCALHWKERSLNVLKRMV</sequence>
<accession>A0A1L9RY50</accession>
<organism evidence="1 2">
    <name type="scientific">Aspergillus wentii DTO 134E9</name>
    <dbReference type="NCBI Taxonomy" id="1073089"/>
    <lineage>
        <taxon>Eukaryota</taxon>
        <taxon>Fungi</taxon>
        <taxon>Dikarya</taxon>
        <taxon>Ascomycota</taxon>
        <taxon>Pezizomycotina</taxon>
        <taxon>Eurotiomycetes</taxon>
        <taxon>Eurotiomycetidae</taxon>
        <taxon>Eurotiales</taxon>
        <taxon>Aspergillaceae</taxon>
        <taxon>Aspergillus</taxon>
        <taxon>Aspergillus subgen. Cremei</taxon>
    </lineage>
</organism>
<dbReference type="AlphaFoldDB" id="A0A1L9RY50"/>
<protein>
    <submittedName>
        <fullName evidence="1">Uncharacterized protein</fullName>
    </submittedName>
</protein>
<dbReference type="GeneID" id="63751024"/>
<reference evidence="2" key="1">
    <citation type="journal article" date="2017" name="Genome Biol.">
        <title>Comparative genomics reveals high biological diversity and specific adaptations in the industrially and medically important fungal genus Aspergillus.</title>
        <authorList>
            <person name="de Vries R.P."/>
            <person name="Riley R."/>
            <person name="Wiebenga A."/>
            <person name="Aguilar-Osorio G."/>
            <person name="Amillis S."/>
            <person name="Uchima C.A."/>
            <person name="Anderluh G."/>
            <person name="Asadollahi M."/>
            <person name="Askin M."/>
            <person name="Barry K."/>
            <person name="Battaglia E."/>
            <person name="Bayram O."/>
            <person name="Benocci T."/>
            <person name="Braus-Stromeyer S.A."/>
            <person name="Caldana C."/>
            <person name="Canovas D."/>
            <person name="Cerqueira G.C."/>
            <person name="Chen F."/>
            <person name="Chen W."/>
            <person name="Choi C."/>
            <person name="Clum A."/>
            <person name="Dos Santos R.A."/>
            <person name="Damasio A.R."/>
            <person name="Diallinas G."/>
            <person name="Emri T."/>
            <person name="Fekete E."/>
            <person name="Flipphi M."/>
            <person name="Freyberg S."/>
            <person name="Gallo A."/>
            <person name="Gournas C."/>
            <person name="Habgood R."/>
            <person name="Hainaut M."/>
            <person name="Harispe M.L."/>
            <person name="Henrissat B."/>
            <person name="Hilden K.S."/>
            <person name="Hope R."/>
            <person name="Hossain A."/>
            <person name="Karabika E."/>
            <person name="Karaffa L."/>
            <person name="Karanyi Z."/>
            <person name="Krasevec N."/>
            <person name="Kuo A."/>
            <person name="Kusch H."/>
            <person name="LaButti K."/>
            <person name="Lagendijk E.L."/>
            <person name="Lapidus A."/>
            <person name="Levasseur A."/>
            <person name="Lindquist E."/>
            <person name="Lipzen A."/>
            <person name="Logrieco A.F."/>
            <person name="MacCabe A."/>
            <person name="Maekelae M.R."/>
            <person name="Malavazi I."/>
            <person name="Melin P."/>
            <person name="Meyer V."/>
            <person name="Mielnichuk N."/>
            <person name="Miskei M."/>
            <person name="Molnar A.P."/>
            <person name="Mule G."/>
            <person name="Ngan C.Y."/>
            <person name="Orejas M."/>
            <person name="Orosz E."/>
            <person name="Ouedraogo J.P."/>
            <person name="Overkamp K.M."/>
            <person name="Park H.-S."/>
            <person name="Perrone G."/>
            <person name="Piumi F."/>
            <person name="Punt P.J."/>
            <person name="Ram A.F."/>
            <person name="Ramon A."/>
            <person name="Rauscher S."/>
            <person name="Record E."/>
            <person name="Riano-Pachon D.M."/>
            <person name="Robert V."/>
            <person name="Roehrig J."/>
            <person name="Ruller R."/>
            <person name="Salamov A."/>
            <person name="Salih N.S."/>
            <person name="Samson R.A."/>
            <person name="Sandor E."/>
            <person name="Sanguinetti M."/>
            <person name="Schuetze T."/>
            <person name="Sepcic K."/>
            <person name="Shelest E."/>
            <person name="Sherlock G."/>
            <person name="Sophianopoulou V."/>
            <person name="Squina F.M."/>
            <person name="Sun H."/>
            <person name="Susca A."/>
            <person name="Todd R.B."/>
            <person name="Tsang A."/>
            <person name="Unkles S.E."/>
            <person name="van de Wiele N."/>
            <person name="van Rossen-Uffink D."/>
            <person name="Oliveira J.V."/>
            <person name="Vesth T.C."/>
            <person name="Visser J."/>
            <person name="Yu J.-H."/>
            <person name="Zhou M."/>
            <person name="Andersen M.R."/>
            <person name="Archer D.B."/>
            <person name="Baker S.E."/>
            <person name="Benoit I."/>
            <person name="Brakhage A.A."/>
            <person name="Braus G.H."/>
            <person name="Fischer R."/>
            <person name="Frisvad J.C."/>
            <person name="Goldman G.H."/>
            <person name="Houbraken J."/>
            <person name="Oakley B."/>
            <person name="Pocsi I."/>
            <person name="Scazzocchio C."/>
            <person name="Seiboth B."/>
            <person name="vanKuyk P.A."/>
            <person name="Wortman J."/>
            <person name="Dyer P.S."/>
            <person name="Grigoriev I.V."/>
        </authorList>
    </citation>
    <scope>NUCLEOTIDE SEQUENCE [LARGE SCALE GENOMIC DNA]</scope>
    <source>
        <strain evidence="2">DTO 134E9</strain>
    </source>
</reference>
<evidence type="ECO:0000313" key="2">
    <source>
        <dbReference type="Proteomes" id="UP000184383"/>
    </source>
</evidence>
<keyword evidence="2" id="KW-1185">Reference proteome</keyword>
<dbReference type="EMBL" id="KV878210">
    <property type="protein sequence ID" value="OJJ39849.1"/>
    <property type="molecule type" value="Genomic_DNA"/>
</dbReference>
<dbReference type="RefSeq" id="XP_040693525.1">
    <property type="nucleotide sequence ID" value="XM_040835176.1"/>
</dbReference>
<dbReference type="VEuPathDB" id="FungiDB:ASPWEDRAFT_397677"/>
<name>A0A1L9RY50_ASPWE</name>
<evidence type="ECO:0000313" key="1">
    <source>
        <dbReference type="EMBL" id="OJJ39849.1"/>
    </source>
</evidence>
<dbReference type="Proteomes" id="UP000184383">
    <property type="component" value="Unassembled WGS sequence"/>
</dbReference>